<evidence type="ECO:0000256" key="2">
    <source>
        <dbReference type="ARBA" id="ARBA00023125"/>
    </source>
</evidence>
<feature type="compositionally biased region" description="Polar residues" evidence="5">
    <location>
        <begin position="12"/>
        <end position="22"/>
    </location>
</feature>
<dbReference type="EMBL" id="DF933811">
    <property type="protein sequence ID" value="GAM34164.1"/>
    <property type="molecule type" value="Genomic_DNA"/>
</dbReference>
<keyword evidence="7" id="KW-1185">Reference proteome</keyword>
<organism evidence="6 7">
    <name type="scientific">Talaromyces pinophilus</name>
    <name type="common">Penicillium pinophilum</name>
    <dbReference type="NCBI Taxonomy" id="128442"/>
    <lineage>
        <taxon>Eukaryota</taxon>
        <taxon>Fungi</taxon>
        <taxon>Dikarya</taxon>
        <taxon>Ascomycota</taxon>
        <taxon>Pezizomycotina</taxon>
        <taxon>Eurotiomycetes</taxon>
        <taxon>Eurotiomycetidae</taxon>
        <taxon>Eurotiales</taxon>
        <taxon>Trichocomaceae</taxon>
        <taxon>Talaromyces</taxon>
        <taxon>Talaromyces sect. Talaromyces</taxon>
    </lineage>
</organism>
<protein>
    <submittedName>
        <fullName evidence="6">C6 transcription factor</fullName>
    </submittedName>
</protein>
<dbReference type="InterPro" id="IPR036864">
    <property type="entry name" value="Zn2-C6_fun-type_DNA-bd_sf"/>
</dbReference>
<keyword evidence="2" id="KW-0238">DNA-binding</keyword>
<evidence type="ECO:0000313" key="6">
    <source>
        <dbReference type="EMBL" id="GAM34164.1"/>
    </source>
</evidence>
<dbReference type="Gene3D" id="4.10.240.10">
    <property type="entry name" value="Zn(2)-C6 fungal-type DNA-binding domain"/>
    <property type="match status" value="1"/>
</dbReference>
<dbReference type="GO" id="GO:0000981">
    <property type="term" value="F:DNA-binding transcription factor activity, RNA polymerase II-specific"/>
    <property type="evidence" value="ECO:0007669"/>
    <property type="project" value="InterPro"/>
</dbReference>
<keyword evidence="3" id="KW-0804">Transcription</keyword>
<dbReference type="AlphaFoldDB" id="A0A6V8H4N9"/>
<dbReference type="Proteomes" id="UP000053095">
    <property type="component" value="Unassembled WGS sequence"/>
</dbReference>
<dbReference type="GO" id="GO:0008270">
    <property type="term" value="F:zinc ion binding"/>
    <property type="evidence" value="ECO:0007669"/>
    <property type="project" value="InterPro"/>
</dbReference>
<feature type="region of interest" description="Disordered" evidence="5">
    <location>
        <begin position="1"/>
        <end position="22"/>
    </location>
</feature>
<name>A0A6V8H4N9_TALPI</name>
<comment type="caution">
    <text evidence="6">The sequence shown here is derived from an EMBL/GenBank/DDBJ whole genome shotgun (WGS) entry which is preliminary data.</text>
</comment>
<evidence type="ECO:0000256" key="3">
    <source>
        <dbReference type="ARBA" id="ARBA00023163"/>
    </source>
</evidence>
<sequence>MKHKKRAGDILESNQTQQEHSPTCCLNQNGSSFLRPPGCLDAGHLENAPFFRPRDRRLLRTDLRPSTFPKLPDLRNHYIRTYEQEDTLSEKIRSACDGLSNRHSRGRDAAALRNTRGLAGQAYQILSLSGENLRVAKVDSIRPNTRPTISMNIPIRCSTGSPCMECSNHGRDCIYDALADKRRKEHVLSNKQQLDNAESNLRYYHGFLENLLTSIRLGSTHQVDQLVQVIQDTVKNPDPDNKSGYSKIRETILSILSEVEDAEGSDETSNVDQSMAE</sequence>
<evidence type="ECO:0000313" key="7">
    <source>
        <dbReference type="Proteomes" id="UP000053095"/>
    </source>
</evidence>
<proteinExistence type="predicted"/>
<accession>A0A6V8H4N9</accession>
<reference evidence="7" key="1">
    <citation type="journal article" date="2015" name="Genome Announc.">
        <title>Draft genome sequence of Talaromyces cellulolyticus strain Y-94, a source of lignocellulosic biomass-degrading enzymes.</title>
        <authorList>
            <person name="Fujii T."/>
            <person name="Koike H."/>
            <person name="Sawayama S."/>
            <person name="Yano S."/>
            <person name="Inoue H."/>
        </authorList>
    </citation>
    <scope>NUCLEOTIDE SEQUENCE [LARGE SCALE GENOMIC DNA]</scope>
    <source>
        <strain evidence="7">Y-94</strain>
    </source>
</reference>
<evidence type="ECO:0000256" key="4">
    <source>
        <dbReference type="ARBA" id="ARBA00023242"/>
    </source>
</evidence>
<dbReference type="GO" id="GO:0003677">
    <property type="term" value="F:DNA binding"/>
    <property type="evidence" value="ECO:0007669"/>
    <property type="project" value="UniProtKB-KW"/>
</dbReference>
<evidence type="ECO:0000256" key="5">
    <source>
        <dbReference type="SAM" id="MobiDB-lite"/>
    </source>
</evidence>
<gene>
    <name evidence="6" type="ORF">TCE0_015r01564</name>
</gene>
<evidence type="ECO:0000256" key="1">
    <source>
        <dbReference type="ARBA" id="ARBA00023015"/>
    </source>
</evidence>
<keyword evidence="1" id="KW-0805">Transcription regulation</keyword>
<keyword evidence="4" id="KW-0539">Nucleus</keyword>